<protein>
    <recommendedName>
        <fullName evidence="6">Aldolase</fullName>
    </recommendedName>
</protein>
<evidence type="ECO:0008006" key="6">
    <source>
        <dbReference type="Google" id="ProtNLM"/>
    </source>
</evidence>
<evidence type="ECO:0000256" key="1">
    <source>
        <dbReference type="ARBA" id="ARBA00001946"/>
    </source>
</evidence>
<evidence type="ECO:0000256" key="2">
    <source>
        <dbReference type="ARBA" id="ARBA00022723"/>
    </source>
</evidence>
<dbReference type="Proteomes" id="UP001500635">
    <property type="component" value="Unassembled WGS sequence"/>
</dbReference>
<evidence type="ECO:0000313" key="5">
    <source>
        <dbReference type="Proteomes" id="UP001500635"/>
    </source>
</evidence>
<sequence>MPSSRRALTGDTLADIDARLADTDEALARLYPGDDGRRQPVHTVYVPADRYTPDLPASWGAAALAAADKAGGLAAVADTVGAGTEASRATLAALVRAKLESEPIEDLRLDFEDGYGDRGDDVEDAHVAQAVEAAAQAFADGIAPPFLGIRFKCFEAPTRARGLRTLDLFLTGLAEHGLPDGLTLTLPKVTTVAQVEAMALVAERLETSLGLPSGRLRFEVQVETPQVILAADGTAPVARLIHAAAGRVSSLHYGTYDYSASLGIAAAYQAMDHPAADHAKNVMQLAVAGTGVHMSDGSTNILPIGDAEHVAAAWRLHARLVRRHLERGIYQGWDLHPHQLVTRYLATYAFYRDGFPPAARRLRDYVHHVDSAIMDEPATARALASFIHRGLACGALTATDVESQAEVTVGTVRDLALKRPIEENSHG</sequence>
<evidence type="ECO:0000256" key="3">
    <source>
        <dbReference type="ARBA" id="ARBA00022842"/>
    </source>
</evidence>
<reference evidence="5" key="1">
    <citation type="journal article" date="2019" name="Int. J. Syst. Evol. Microbiol.">
        <title>The Global Catalogue of Microorganisms (GCM) 10K type strain sequencing project: providing services to taxonomists for standard genome sequencing and annotation.</title>
        <authorList>
            <consortium name="The Broad Institute Genomics Platform"/>
            <consortium name="The Broad Institute Genome Sequencing Center for Infectious Disease"/>
            <person name="Wu L."/>
            <person name="Ma J."/>
        </authorList>
    </citation>
    <scope>NUCLEOTIDE SEQUENCE [LARGE SCALE GENOMIC DNA]</scope>
    <source>
        <strain evidence="5">JCM 17688</strain>
    </source>
</reference>
<dbReference type="Pfam" id="PF22484">
    <property type="entry name" value="DUF6986"/>
    <property type="match status" value="1"/>
</dbReference>
<comment type="cofactor">
    <cofactor evidence="1">
        <name>Mg(2+)</name>
        <dbReference type="ChEBI" id="CHEBI:18420"/>
    </cofactor>
</comment>
<dbReference type="InterPro" id="IPR054255">
    <property type="entry name" value="DUF6986"/>
</dbReference>
<keyword evidence="2" id="KW-0479">Metal-binding</keyword>
<dbReference type="SUPFAM" id="SSF51621">
    <property type="entry name" value="Phosphoenolpyruvate/pyruvate domain"/>
    <property type="match status" value="1"/>
</dbReference>
<proteinExistence type="predicted"/>
<dbReference type="InterPro" id="IPR040442">
    <property type="entry name" value="Pyrv_kinase-like_dom_sf"/>
</dbReference>
<dbReference type="PANTHER" id="PTHR32308">
    <property type="entry name" value="LYASE BETA SUBUNIT, PUTATIVE (AFU_ORTHOLOGUE AFUA_4G13030)-RELATED"/>
    <property type="match status" value="1"/>
</dbReference>
<gene>
    <name evidence="4" type="ORF">GCM10023147_15820</name>
</gene>
<dbReference type="InterPro" id="IPR015813">
    <property type="entry name" value="Pyrv/PenolPyrv_kinase-like_dom"/>
</dbReference>
<accession>A0ABP8JDU8</accession>
<evidence type="ECO:0000313" key="4">
    <source>
        <dbReference type="EMBL" id="GAA4389287.1"/>
    </source>
</evidence>
<dbReference type="PANTHER" id="PTHR32308:SF10">
    <property type="entry name" value="CITRATE LYASE SUBUNIT BETA"/>
    <property type="match status" value="1"/>
</dbReference>
<organism evidence="4 5">
    <name type="scientific">Tsukamurella soli</name>
    <dbReference type="NCBI Taxonomy" id="644556"/>
    <lineage>
        <taxon>Bacteria</taxon>
        <taxon>Bacillati</taxon>
        <taxon>Actinomycetota</taxon>
        <taxon>Actinomycetes</taxon>
        <taxon>Mycobacteriales</taxon>
        <taxon>Tsukamurellaceae</taxon>
        <taxon>Tsukamurella</taxon>
    </lineage>
</organism>
<dbReference type="Gene3D" id="3.20.20.60">
    <property type="entry name" value="Phosphoenolpyruvate-binding domains"/>
    <property type="match status" value="1"/>
</dbReference>
<name>A0ABP8JDU8_9ACTN</name>
<comment type="caution">
    <text evidence="4">The sequence shown here is derived from an EMBL/GenBank/DDBJ whole genome shotgun (WGS) entry which is preliminary data.</text>
</comment>
<keyword evidence="3" id="KW-0460">Magnesium</keyword>
<dbReference type="RefSeq" id="WP_344993379.1">
    <property type="nucleotide sequence ID" value="NZ_BAABFR010000018.1"/>
</dbReference>
<keyword evidence="5" id="KW-1185">Reference proteome</keyword>
<dbReference type="EMBL" id="BAABFR010000018">
    <property type="protein sequence ID" value="GAA4389287.1"/>
    <property type="molecule type" value="Genomic_DNA"/>
</dbReference>